<dbReference type="Pfam" id="PF01124">
    <property type="entry name" value="MAPEG"/>
    <property type="match status" value="1"/>
</dbReference>
<keyword evidence="4 5" id="KW-0472">Membrane</keyword>
<proteinExistence type="predicted"/>
<evidence type="ECO:0000313" key="6">
    <source>
        <dbReference type="EMBL" id="GMI23449.1"/>
    </source>
</evidence>
<dbReference type="InterPro" id="IPR023352">
    <property type="entry name" value="MAPEG-like_dom_sf"/>
</dbReference>
<dbReference type="Proteomes" id="UP001165060">
    <property type="component" value="Unassembled WGS sequence"/>
</dbReference>
<protein>
    <recommendedName>
        <fullName evidence="8">Microsomal glutathione S-transferase 3</fullName>
    </recommendedName>
</protein>
<gene>
    <name evidence="6" type="ORF">TeGR_g4482</name>
</gene>
<keyword evidence="3 5" id="KW-1133">Transmembrane helix</keyword>
<organism evidence="6 7">
    <name type="scientific">Tetraparma gracilis</name>
    <dbReference type="NCBI Taxonomy" id="2962635"/>
    <lineage>
        <taxon>Eukaryota</taxon>
        <taxon>Sar</taxon>
        <taxon>Stramenopiles</taxon>
        <taxon>Ochrophyta</taxon>
        <taxon>Bolidophyceae</taxon>
        <taxon>Parmales</taxon>
        <taxon>Triparmaceae</taxon>
        <taxon>Tetraparma</taxon>
    </lineage>
</organism>
<evidence type="ECO:0000256" key="5">
    <source>
        <dbReference type="SAM" id="Phobius"/>
    </source>
</evidence>
<reference evidence="6 7" key="1">
    <citation type="journal article" date="2023" name="Commun. Biol.">
        <title>Genome analysis of Parmales, the sister group of diatoms, reveals the evolutionary specialization of diatoms from phago-mixotrophs to photoautotrophs.</title>
        <authorList>
            <person name="Ban H."/>
            <person name="Sato S."/>
            <person name="Yoshikawa S."/>
            <person name="Yamada K."/>
            <person name="Nakamura Y."/>
            <person name="Ichinomiya M."/>
            <person name="Sato N."/>
            <person name="Blanc-Mathieu R."/>
            <person name="Endo H."/>
            <person name="Kuwata A."/>
            <person name="Ogata H."/>
        </authorList>
    </citation>
    <scope>NUCLEOTIDE SEQUENCE [LARGE SCALE GENOMIC DNA]</scope>
</reference>
<name>A0ABQ6MC31_9STRA</name>
<dbReference type="SUPFAM" id="SSF161084">
    <property type="entry name" value="MAPEG domain-like"/>
    <property type="match status" value="1"/>
</dbReference>
<evidence type="ECO:0000256" key="3">
    <source>
        <dbReference type="ARBA" id="ARBA00022989"/>
    </source>
</evidence>
<comment type="caution">
    <text evidence="6">The sequence shown here is derived from an EMBL/GenBank/DDBJ whole genome shotgun (WGS) entry which is preliminary data.</text>
</comment>
<feature type="transmembrane region" description="Helical" evidence="5">
    <location>
        <begin position="130"/>
        <end position="147"/>
    </location>
</feature>
<evidence type="ECO:0000256" key="1">
    <source>
        <dbReference type="ARBA" id="ARBA00004141"/>
    </source>
</evidence>
<dbReference type="Gene3D" id="1.20.120.550">
    <property type="entry name" value="Membrane associated eicosanoid/glutathione metabolism-like domain"/>
    <property type="match status" value="1"/>
</dbReference>
<dbReference type="PANTHER" id="PTHR10250:SF26">
    <property type="entry name" value="GLUTATHIONE S-TRANSFERASE 3, MITOCHONDRIAL"/>
    <property type="match status" value="1"/>
</dbReference>
<evidence type="ECO:0000256" key="2">
    <source>
        <dbReference type="ARBA" id="ARBA00022692"/>
    </source>
</evidence>
<sequence>MTTMTLSPDYGLVIFSCSVSTFIVTQFLGGDVMKARKAFDVPYPNLYATPGFHKKADEFNRVQRGHQSVFESLTPAVAMCAAGGLIYPRLSSAFMHTYLMGSVLFLKGYADVKLDVKNARYKKGGVLKPIGLLGLLVTSGMASWAVYKQ</sequence>
<evidence type="ECO:0000256" key="4">
    <source>
        <dbReference type="ARBA" id="ARBA00023136"/>
    </source>
</evidence>
<feature type="transmembrane region" description="Helical" evidence="5">
    <location>
        <begin position="12"/>
        <end position="29"/>
    </location>
</feature>
<dbReference type="PANTHER" id="PTHR10250">
    <property type="entry name" value="MICROSOMAL GLUTATHIONE S-TRANSFERASE"/>
    <property type="match status" value="1"/>
</dbReference>
<dbReference type="EMBL" id="BRYB01000126">
    <property type="protein sequence ID" value="GMI23449.1"/>
    <property type="molecule type" value="Genomic_DNA"/>
</dbReference>
<comment type="subcellular location">
    <subcellularLocation>
        <location evidence="1">Membrane</location>
        <topology evidence="1">Multi-pass membrane protein</topology>
    </subcellularLocation>
</comment>
<evidence type="ECO:0000313" key="7">
    <source>
        <dbReference type="Proteomes" id="UP001165060"/>
    </source>
</evidence>
<evidence type="ECO:0008006" key="8">
    <source>
        <dbReference type="Google" id="ProtNLM"/>
    </source>
</evidence>
<accession>A0ABQ6MC31</accession>
<dbReference type="InterPro" id="IPR001129">
    <property type="entry name" value="Membr-assoc_MAPEG"/>
</dbReference>
<keyword evidence="7" id="KW-1185">Reference proteome</keyword>
<dbReference type="InterPro" id="IPR050997">
    <property type="entry name" value="MAPEG"/>
</dbReference>
<keyword evidence="2 5" id="KW-0812">Transmembrane</keyword>